<protein>
    <recommendedName>
        <fullName evidence="11">Dual specificity phosphatase 28</fullName>
        <ecNumber evidence="4">3.1.3.16</ecNumber>
        <ecNumber evidence="3">3.1.3.48</ecNumber>
    </recommendedName>
</protein>
<accession>A0AAA9SJS6</accession>
<evidence type="ECO:0000256" key="4">
    <source>
        <dbReference type="ARBA" id="ARBA00013081"/>
    </source>
</evidence>
<dbReference type="PROSITE" id="PS50056">
    <property type="entry name" value="TYR_PHOSPHATASE_2"/>
    <property type="match status" value="1"/>
</dbReference>
<comment type="similarity">
    <text evidence="1">Belongs to the protein-tyrosine phosphatase family. Non-receptor class dual specificity subfamily.</text>
</comment>
<feature type="region of interest" description="Disordered" evidence="12">
    <location>
        <begin position="249"/>
        <end position="271"/>
    </location>
</feature>
<dbReference type="PANTHER" id="PTHR45961">
    <property type="entry name" value="IP21249P"/>
    <property type="match status" value="1"/>
</dbReference>
<comment type="catalytic activity">
    <reaction evidence="8">
        <text>O-phospho-L-threonyl-[protein] + H2O = L-threonyl-[protein] + phosphate</text>
        <dbReference type="Rhea" id="RHEA:47004"/>
        <dbReference type="Rhea" id="RHEA-COMP:11060"/>
        <dbReference type="Rhea" id="RHEA-COMP:11605"/>
        <dbReference type="ChEBI" id="CHEBI:15377"/>
        <dbReference type="ChEBI" id="CHEBI:30013"/>
        <dbReference type="ChEBI" id="CHEBI:43474"/>
        <dbReference type="ChEBI" id="CHEBI:61977"/>
        <dbReference type="EC" id="3.1.3.16"/>
    </reaction>
</comment>
<dbReference type="InterPro" id="IPR000340">
    <property type="entry name" value="Dual-sp_phosphatase_cat-dom"/>
</dbReference>
<name>A0AAA9SJS6_BOVIN</name>
<dbReference type="GeneTree" id="ENSGT00940000161528"/>
<evidence type="ECO:0000256" key="1">
    <source>
        <dbReference type="ARBA" id="ARBA00008601"/>
    </source>
</evidence>
<evidence type="ECO:0000256" key="9">
    <source>
        <dbReference type="ARBA" id="ARBA00051722"/>
    </source>
</evidence>
<dbReference type="InterPro" id="IPR020422">
    <property type="entry name" value="TYR_PHOSPHATASE_DUAL_dom"/>
</dbReference>
<gene>
    <name evidence="15" type="primary">DUSP28</name>
</gene>
<reference evidence="15" key="1">
    <citation type="submission" date="2018-03" db="EMBL/GenBank/DDBJ databases">
        <title>ARS-UCD1.2.</title>
        <authorList>
            <person name="Rosen B.D."/>
            <person name="Bickhart D.M."/>
            <person name="Koren S."/>
            <person name="Schnabel R.D."/>
            <person name="Hall R."/>
            <person name="Zimin A."/>
            <person name="Dreischer C."/>
            <person name="Schultheiss S."/>
            <person name="Schroeder S.G."/>
            <person name="Elsik C.G."/>
            <person name="Couldrey C."/>
            <person name="Liu G.E."/>
            <person name="Van Tassell C.P."/>
            <person name="Phillippy A.M."/>
            <person name="Smith T.P.L."/>
            <person name="Medrano J.F."/>
        </authorList>
    </citation>
    <scope>NUCLEOTIDE SEQUENCE [LARGE SCALE GENOMIC DNA]</scope>
    <source>
        <strain evidence="15">Hereford</strain>
    </source>
</reference>
<dbReference type="GO" id="GO:0004725">
    <property type="term" value="F:protein tyrosine phosphatase activity"/>
    <property type="evidence" value="ECO:0007669"/>
    <property type="project" value="UniProtKB-EC"/>
</dbReference>
<evidence type="ECO:0000256" key="10">
    <source>
        <dbReference type="ARBA" id="ARBA00053960"/>
    </source>
</evidence>
<sequence length="271" mass="29614">MDPEQAGQRADAAAPPPPFVRVASSLFLGSARAAAAPEPLARAGVTLCVNVSRQQPGPGAPGVAELRVPVFDDPAEDLLAYLEPTCAAMEAAVSAGGACLVYCKNGRSRSAAVCTAYLMRYRGLSLERAFRVDWGRRVHCTHPGTLSAKQRPRPRHGRHRPPRDRDEVESGDDHCVLHSAQMPWWTAFSAAKHICLFLQTDLCWFLIKIWGGRHSPGRSGNSSSRPTCLHLPHCPVYRTGHWEVPRALQERRDETQPLLPKSRAPGGQEAP</sequence>
<reference evidence="15" key="2">
    <citation type="submission" date="2025-08" db="UniProtKB">
        <authorList>
            <consortium name="Ensembl"/>
        </authorList>
    </citation>
    <scope>IDENTIFICATION</scope>
    <source>
        <strain evidence="15">Hereford</strain>
    </source>
</reference>
<comment type="subunit">
    <text evidence="2">Monomer.</text>
</comment>
<dbReference type="InterPro" id="IPR000387">
    <property type="entry name" value="Tyr_Pase_dom"/>
</dbReference>
<feature type="compositionally biased region" description="Basic residues" evidence="12">
    <location>
        <begin position="150"/>
        <end position="162"/>
    </location>
</feature>
<comment type="catalytic activity">
    <reaction evidence="7">
        <text>O-phospho-L-seryl-[protein] + H2O = L-seryl-[protein] + phosphate</text>
        <dbReference type="Rhea" id="RHEA:20629"/>
        <dbReference type="Rhea" id="RHEA-COMP:9863"/>
        <dbReference type="Rhea" id="RHEA-COMP:11604"/>
        <dbReference type="ChEBI" id="CHEBI:15377"/>
        <dbReference type="ChEBI" id="CHEBI:29999"/>
        <dbReference type="ChEBI" id="CHEBI:43474"/>
        <dbReference type="ChEBI" id="CHEBI:83421"/>
        <dbReference type="EC" id="3.1.3.16"/>
    </reaction>
</comment>
<keyword evidence="16" id="KW-1185">Reference proteome</keyword>
<dbReference type="PROSITE" id="PS50054">
    <property type="entry name" value="TYR_PHOSPHATASE_DUAL"/>
    <property type="match status" value="1"/>
</dbReference>
<evidence type="ECO:0000256" key="7">
    <source>
        <dbReference type="ARBA" id="ARBA00047761"/>
    </source>
</evidence>
<evidence type="ECO:0000313" key="15">
    <source>
        <dbReference type="Ensembl" id="ENSBTAP00000086556.1"/>
    </source>
</evidence>
<keyword evidence="6" id="KW-0904">Protein phosphatase</keyword>
<keyword evidence="5" id="KW-0378">Hydrolase</keyword>
<reference evidence="15" key="3">
    <citation type="submission" date="2025-09" db="UniProtKB">
        <authorList>
            <consortium name="Ensembl"/>
        </authorList>
    </citation>
    <scope>IDENTIFICATION</scope>
    <source>
        <strain evidence="15">Hereford</strain>
    </source>
</reference>
<comment type="catalytic activity">
    <reaction evidence="9">
        <text>O-phospho-L-tyrosyl-[protein] + H2O = L-tyrosyl-[protein] + phosphate</text>
        <dbReference type="Rhea" id="RHEA:10684"/>
        <dbReference type="Rhea" id="RHEA-COMP:10136"/>
        <dbReference type="Rhea" id="RHEA-COMP:20101"/>
        <dbReference type="ChEBI" id="CHEBI:15377"/>
        <dbReference type="ChEBI" id="CHEBI:43474"/>
        <dbReference type="ChEBI" id="CHEBI:46858"/>
        <dbReference type="ChEBI" id="CHEBI:61978"/>
        <dbReference type="EC" id="3.1.3.48"/>
    </reaction>
</comment>
<evidence type="ECO:0000256" key="11">
    <source>
        <dbReference type="ARBA" id="ARBA00068854"/>
    </source>
</evidence>
<dbReference type="Gene3D" id="3.90.190.10">
    <property type="entry name" value="Protein tyrosine phosphatase superfamily"/>
    <property type="match status" value="1"/>
</dbReference>
<dbReference type="InterPro" id="IPR052103">
    <property type="entry name" value="Dual_spec_Phospatases"/>
</dbReference>
<evidence type="ECO:0000259" key="13">
    <source>
        <dbReference type="PROSITE" id="PS50054"/>
    </source>
</evidence>
<dbReference type="SUPFAM" id="SSF52799">
    <property type="entry name" value="(Phosphotyrosine protein) phosphatases II"/>
    <property type="match status" value="1"/>
</dbReference>
<evidence type="ECO:0000313" key="16">
    <source>
        <dbReference type="Proteomes" id="UP000009136"/>
    </source>
</evidence>
<dbReference type="InterPro" id="IPR029021">
    <property type="entry name" value="Prot-tyrosine_phosphatase-like"/>
</dbReference>
<evidence type="ECO:0000256" key="2">
    <source>
        <dbReference type="ARBA" id="ARBA00011245"/>
    </source>
</evidence>
<evidence type="ECO:0000256" key="5">
    <source>
        <dbReference type="ARBA" id="ARBA00022801"/>
    </source>
</evidence>
<feature type="region of interest" description="Disordered" evidence="12">
    <location>
        <begin position="143"/>
        <end position="170"/>
    </location>
</feature>
<evidence type="ECO:0000256" key="8">
    <source>
        <dbReference type="ARBA" id="ARBA00048336"/>
    </source>
</evidence>
<organism evidence="15 16">
    <name type="scientific">Bos taurus</name>
    <name type="common">Bovine</name>
    <dbReference type="NCBI Taxonomy" id="9913"/>
    <lineage>
        <taxon>Eukaryota</taxon>
        <taxon>Metazoa</taxon>
        <taxon>Chordata</taxon>
        <taxon>Craniata</taxon>
        <taxon>Vertebrata</taxon>
        <taxon>Euteleostomi</taxon>
        <taxon>Mammalia</taxon>
        <taxon>Eutheria</taxon>
        <taxon>Laurasiatheria</taxon>
        <taxon>Artiodactyla</taxon>
        <taxon>Ruminantia</taxon>
        <taxon>Pecora</taxon>
        <taxon>Bovidae</taxon>
        <taxon>Bovinae</taxon>
        <taxon>Bos</taxon>
    </lineage>
</organism>
<evidence type="ECO:0000256" key="12">
    <source>
        <dbReference type="SAM" id="MobiDB-lite"/>
    </source>
</evidence>
<dbReference type="FunFam" id="3.90.190.10:FF:000107">
    <property type="entry name" value="Dual specificity phosphatase 28"/>
    <property type="match status" value="1"/>
</dbReference>
<dbReference type="SMART" id="SM00195">
    <property type="entry name" value="DSPc"/>
    <property type="match status" value="1"/>
</dbReference>
<dbReference type="PANTHER" id="PTHR45961:SF7">
    <property type="entry name" value="DUAL SPECIFICITY PHOSPHATASE 28"/>
    <property type="match status" value="1"/>
</dbReference>
<evidence type="ECO:0000256" key="6">
    <source>
        <dbReference type="ARBA" id="ARBA00022912"/>
    </source>
</evidence>
<comment type="function">
    <text evidence="10">Has phosphatase activity with the synthetic substrate 6,8-difluoro-4-methylumbelliferyl phosphate (in vitro). Has almost no detectable activity with phosphotyrosine, even less activity with phosphothreonine and displays complete lack of activity with phosphoserine. The poor activity with phosphotyrosine may be due to steric hindrance by bulky amino acid sidechains that obstruct access to the active site.</text>
</comment>
<evidence type="ECO:0000259" key="14">
    <source>
        <dbReference type="PROSITE" id="PS50056"/>
    </source>
</evidence>
<dbReference type="EC" id="3.1.3.16" evidence="4"/>
<dbReference type="AlphaFoldDB" id="A0AAA9SJS6"/>
<dbReference type="EC" id="3.1.3.48" evidence="3"/>
<dbReference type="GO" id="GO:0004722">
    <property type="term" value="F:protein serine/threonine phosphatase activity"/>
    <property type="evidence" value="ECO:0007669"/>
    <property type="project" value="UniProtKB-EC"/>
</dbReference>
<dbReference type="Proteomes" id="UP000009136">
    <property type="component" value="Chromosome 3"/>
</dbReference>
<proteinExistence type="inferred from homology"/>
<dbReference type="Ensembl" id="ENSBTAT00000106316.1">
    <property type="protein sequence ID" value="ENSBTAP00000086556.1"/>
    <property type="gene ID" value="ENSBTAG00000049766.3"/>
</dbReference>
<dbReference type="Pfam" id="PF00782">
    <property type="entry name" value="DSPc"/>
    <property type="match status" value="1"/>
</dbReference>
<feature type="domain" description="Tyrosine-protein phosphatase" evidence="13">
    <location>
        <begin position="18"/>
        <end position="161"/>
    </location>
</feature>
<evidence type="ECO:0000256" key="3">
    <source>
        <dbReference type="ARBA" id="ARBA00013064"/>
    </source>
</evidence>
<feature type="domain" description="Tyrosine specific protein phosphatases" evidence="14">
    <location>
        <begin position="76"/>
        <end position="137"/>
    </location>
</feature>